<dbReference type="PANTHER" id="PTHR10680">
    <property type="entry name" value="PEPTIDYL-GLYCINE ALPHA-AMIDATING MONOOXYGENASE"/>
    <property type="match status" value="1"/>
</dbReference>
<dbReference type="EMBL" id="UINC01001038">
    <property type="protein sequence ID" value="SUZ68354.1"/>
    <property type="molecule type" value="Genomic_DNA"/>
</dbReference>
<dbReference type="AlphaFoldDB" id="A0A381PP17"/>
<dbReference type="InterPro" id="IPR011042">
    <property type="entry name" value="6-blade_b-propeller_TolB-like"/>
</dbReference>
<keyword evidence="2" id="KW-0677">Repeat</keyword>
<sequence>MGKPIKGVSLGGLVLVASGLASFPLAGQVRTPPVVHPAGPNHGGDPYDVVEDWLQPFAESGFVWGSHPGLAVESSDRIFIIQRGELAVPDPLPAGFTYYYGSAEGLSALGPRGAREMRNVIFIVDGDGELIDSWTQWDYLFEGTAGPHKVAISPYDPDRRVWVVNDGREQIHVFSNDGSELLFSLGTWDEAGDDQAHFGRPQDVAFTQDGSILVADGLTNSRIVKFDSDGNYLLEWGTRGSEEGQFNAVHAVATDDQDRVYVADRSNDRIQVFDQMGEHLATWPNLNFPNHIVITANQEVWVSDNQPVRLVKFDTDGNRLYSWDANGRGPDEFGELHAFAIDEDGNWYGADNVLGRSLKFTPMQGADRANLMSAPVPMATPRR</sequence>
<dbReference type="PANTHER" id="PTHR10680:SF28">
    <property type="entry name" value="SMP-30_GLUCONOLACTONASE_LRE-LIKE REGION DOMAIN-CONTAINING PROTEIN"/>
    <property type="match status" value="1"/>
</dbReference>
<accession>A0A381PP17</accession>
<name>A0A381PP17_9ZZZZ</name>
<organism evidence="4">
    <name type="scientific">marine metagenome</name>
    <dbReference type="NCBI Taxonomy" id="408172"/>
    <lineage>
        <taxon>unclassified sequences</taxon>
        <taxon>metagenomes</taxon>
        <taxon>ecological metagenomes</taxon>
    </lineage>
</organism>
<dbReference type="GO" id="GO:0005576">
    <property type="term" value="C:extracellular region"/>
    <property type="evidence" value="ECO:0007669"/>
    <property type="project" value="TreeGrafter"/>
</dbReference>
<dbReference type="Pfam" id="PF01436">
    <property type="entry name" value="NHL"/>
    <property type="match status" value="2"/>
</dbReference>
<dbReference type="InterPro" id="IPR001258">
    <property type="entry name" value="NHL_repeat"/>
</dbReference>
<evidence type="ECO:0000313" key="4">
    <source>
        <dbReference type="EMBL" id="SUZ68354.1"/>
    </source>
</evidence>
<evidence type="ECO:0000256" key="1">
    <source>
        <dbReference type="ARBA" id="ARBA00022729"/>
    </source>
</evidence>
<dbReference type="SUPFAM" id="SSF63825">
    <property type="entry name" value="YWTD domain"/>
    <property type="match status" value="1"/>
</dbReference>
<protein>
    <recommendedName>
        <fullName evidence="5">6-bladed beta-propeller</fullName>
    </recommendedName>
</protein>
<evidence type="ECO:0000256" key="3">
    <source>
        <dbReference type="ARBA" id="ARBA00023180"/>
    </source>
</evidence>
<proteinExistence type="predicted"/>
<keyword evidence="1" id="KW-0732">Signal</keyword>
<reference evidence="4" key="1">
    <citation type="submission" date="2018-05" db="EMBL/GenBank/DDBJ databases">
        <authorList>
            <person name="Lanie J.A."/>
            <person name="Ng W.-L."/>
            <person name="Kazmierczak K.M."/>
            <person name="Andrzejewski T.M."/>
            <person name="Davidsen T.M."/>
            <person name="Wayne K.J."/>
            <person name="Tettelin H."/>
            <person name="Glass J.I."/>
            <person name="Rusch D."/>
            <person name="Podicherti R."/>
            <person name="Tsui H.-C.T."/>
            <person name="Winkler M.E."/>
        </authorList>
    </citation>
    <scope>NUCLEOTIDE SEQUENCE</scope>
</reference>
<evidence type="ECO:0000256" key="2">
    <source>
        <dbReference type="ARBA" id="ARBA00022737"/>
    </source>
</evidence>
<dbReference type="PROSITE" id="PS51125">
    <property type="entry name" value="NHL"/>
    <property type="match status" value="2"/>
</dbReference>
<evidence type="ECO:0008006" key="5">
    <source>
        <dbReference type="Google" id="ProtNLM"/>
    </source>
</evidence>
<keyword evidence="3" id="KW-0325">Glycoprotein</keyword>
<dbReference type="Gene3D" id="2.120.10.30">
    <property type="entry name" value="TolB, C-terminal domain"/>
    <property type="match status" value="2"/>
</dbReference>
<gene>
    <name evidence="4" type="ORF">METZ01_LOCUS21208</name>
</gene>